<dbReference type="SUPFAM" id="SSF54913">
    <property type="entry name" value="GlnB-like"/>
    <property type="match status" value="1"/>
</dbReference>
<evidence type="ECO:0000313" key="2">
    <source>
        <dbReference type="EMBL" id="EQD78835.1"/>
    </source>
</evidence>
<dbReference type="InterPro" id="IPR003793">
    <property type="entry name" value="UPF0166"/>
</dbReference>
<comment type="caution">
    <text evidence="2">The sequence shown here is derived from an EMBL/GenBank/DDBJ whole genome shotgun (WGS) entry which is preliminary data.</text>
</comment>
<dbReference type="InterPro" id="IPR011322">
    <property type="entry name" value="N-reg_PII-like_a/b"/>
</dbReference>
<dbReference type="Pfam" id="PF02641">
    <property type="entry name" value="DUF190"/>
    <property type="match status" value="1"/>
</dbReference>
<sequence>MHQLFSRSRTEIMQGSLFRFYVHEGHRHHGKLVWEWLLEQGNRLGIRGGSAFKAMAGFGRHHTLHEARFLELAGSLTVAVEFIATEAEARELLDLLHREQVRLFYAYTPAQFGVINPDSADPPAVGEDP</sequence>
<evidence type="ECO:0000256" key="1">
    <source>
        <dbReference type="ARBA" id="ARBA00010554"/>
    </source>
</evidence>
<dbReference type="Gene3D" id="3.30.70.120">
    <property type="match status" value="1"/>
</dbReference>
<dbReference type="InterPro" id="IPR015867">
    <property type="entry name" value="N-reg_PII/ATP_PRibTrfase_C"/>
</dbReference>
<dbReference type="PANTHER" id="PTHR35983">
    <property type="entry name" value="UPF0166 PROTEIN TM_0021"/>
    <property type="match status" value="1"/>
</dbReference>
<dbReference type="PANTHER" id="PTHR35983:SF1">
    <property type="entry name" value="UPF0166 PROTEIN TM_0021"/>
    <property type="match status" value="1"/>
</dbReference>
<proteinExistence type="inferred from homology"/>
<protein>
    <submittedName>
        <fullName evidence="2">Protein containing DUF190</fullName>
    </submittedName>
</protein>
<name>T1D9F9_9ZZZZ</name>
<organism evidence="2">
    <name type="scientific">mine drainage metagenome</name>
    <dbReference type="NCBI Taxonomy" id="410659"/>
    <lineage>
        <taxon>unclassified sequences</taxon>
        <taxon>metagenomes</taxon>
        <taxon>ecological metagenomes</taxon>
    </lineage>
</organism>
<reference evidence="2" key="1">
    <citation type="submission" date="2013-08" db="EMBL/GenBank/DDBJ databases">
        <authorList>
            <person name="Mendez C."/>
            <person name="Richter M."/>
            <person name="Ferrer M."/>
            <person name="Sanchez J."/>
        </authorList>
    </citation>
    <scope>NUCLEOTIDE SEQUENCE</scope>
</reference>
<dbReference type="EMBL" id="AUZX01001537">
    <property type="protein sequence ID" value="EQD78835.1"/>
    <property type="molecule type" value="Genomic_DNA"/>
</dbReference>
<gene>
    <name evidence="2" type="ORF">B1A_02052</name>
</gene>
<reference evidence="2" key="2">
    <citation type="journal article" date="2014" name="ISME J.">
        <title>Microbial stratification in low pH oxic and suboxic macroscopic growths along an acid mine drainage.</title>
        <authorList>
            <person name="Mendez-Garcia C."/>
            <person name="Mesa V."/>
            <person name="Sprenger R.R."/>
            <person name="Richter M."/>
            <person name="Diez M.S."/>
            <person name="Solano J."/>
            <person name="Bargiela R."/>
            <person name="Golyshina O.V."/>
            <person name="Manteca A."/>
            <person name="Ramos J.L."/>
            <person name="Gallego J.R."/>
            <person name="Llorente I."/>
            <person name="Martins Dos Santos V.A."/>
            <person name="Jensen O.N."/>
            <person name="Pelaez A.I."/>
            <person name="Sanchez J."/>
            <person name="Ferrer M."/>
        </authorList>
    </citation>
    <scope>NUCLEOTIDE SEQUENCE</scope>
</reference>
<dbReference type="AlphaFoldDB" id="T1D9F9"/>
<comment type="similarity">
    <text evidence="1">Belongs to the UPF0166 family.</text>
</comment>
<accession>T1D9F9</accession>